<evidence type="ECO:0000313" key="3">
    <source>
        <dbReference type="Proteomes" id="UP001237592"/>
    </source>
</evidence>
<organism evidence="2 3">
    <name type="scientific">Janthinobacterium lividum</name>
    <dbReference type="NCBI Taxonomy" id="29581"/>
    <lineage>
        <taxon>Bacteria</taxon>
        <taxon>Pseudomonadati</taxon>
        <taxon>Pseudomonadota</taxon>
        <taxon>Betaproteobacteria</taxon>
        <taxon>Burkholderiales</taxon>
        <taxon>Oxalobacteraceae</taxon>
        <taxon>Janthinobacterium</taxon>
    </lineage>
</organism>
<sequence>MSSKILAGLLLRSKTFRALALLSFTLACAAVSAEGFQNITAGQTLGSIKAQFPAATIESVEAAWVTESDGFYRLSGPGFPGKLYLVFSDMRPFQRKMLEKISEKIEASPEGTITRKDVFTFEYWTKLANETTDNSLKISNMRWVPDASIPLQRYIAKYGKPDASGFSDADMKPYAEWKKRGIYLNLSDDQKQVQSVEFSFTKEEERVECRKKYQKADWAKECA</sequence>
<feature type="chain" id="PRO_5045055919" description="Lipoprotein" evidence="1">
    <location>
        <begin position="30"/>
        <end position="223"/>
    </location>
</feature>
<keyword evidence="3" id="KW-1185">Reference proteome</keyword>
<reference evidence="2 3" key="1">
    <citation type="submission" date="2023-08" db="EMBL/GenBank/DDBJ databases">
        <title>Draft genome sequence of Janthinobacterium lividum.</title>
        <authorList>
            <person name="Chun B.H."/>
            <person name="Lee Y."/>
        </authorList>
    </citation>
    <scope>NUCLEOTIDE SEQUENCE [LARGE SCALE GENOMIC DNA]</scope>
    <source>
        <strain evidence="2 3">AMJK</strain>
    </source>
</reference>
<gene>
    <name evidence="2" type="ORF">RB624_22685</name>
</gene>
<dbReference type="EMBL" id="JAVFKP010000006">
    <property type="protein sequence ID" value="MDQ4628693.1"/>
    <property type="molecule type" value="Genomic_DNA"/>
</dbReference>
<comment type="caution">
    <text evidence="2">The sequence shown here is derived from an EMBL/GenBank/DDBJ whole genome shotgun (WGS) entry which is preliminary data.</text>
</comment>
<keyword evidence="1" id="KW-0732">Signal</keyword>
<dbReference type="PROSITE" id="PS51257">
    <property type="entry name" value="PROKAR_LIPOPROTEIN"/>
    <property type="match status" value="1"/>
</dbReference>
<evidence type="ECO:0000313" key="2">
    <source>
        <dbReference type="EMBL" id="MDQ4628693.1"/>
    </source>
</evidence>
<dbReference type="Proteomes" id="UP001237592">
    <property type="component" value="Unassembled WGS sequence"/>
</dbReference>
<protein>
    <recommendedName>
        <fullName evidence="4">Lipoprotein</fullName>
    </recommendedName>
</protein>
<evidence type="ECO:0000256" key="1">
    <source>
        <dbReference type="SAM" id="SignalP"/>
    </source>
</evidence>
<name>A0ABU0XZY8_9BURK</name>
<accession>A0ABU0XZY8</accession>
<proteinExistence type="predicted"/>
<evidence type="ECO:0008006" key="4">
    <source>
        <dbReference type="Google" id="ProtNLM"/>
    </source>
</evidence>
<dbReference type="RefSeq" id="WP_139144124.1">
    <property type="nucleotide sequence ID" value="NZ_JAVFKP010000006.1"/>
</dbReference>
<feature type="signal peptide" evidence="1">
    <location>
        <begin position="1"/>
        <end position="29"/>
    </location>
</feature>